<dbReference type="CDD" id="cd06262">
    <property type="entry name" value="metallo-hydrolase-like_MBL-fold"/>
    <property type="match status" value="1"/>
</dbReference>
<dbReference type="GO" id="GO:0016787">
    <property type="term" value="F:hydrolase activity"/>
    <property type="evidence" value="ECO:0007669"/>
    <property type="project" value="UniProtKB-KW"/>
</dbReference>
<feature type="domain" description="Metallo-beta-lactamase" evidence="1">
    <location>
        <begin position="24"/>
        <end position="213"/>
    </location>
</feature>
<dbReference type="InterPro" id="IPR001279">
    <property type="entry name" value="Metallo-B-lactamas"/>
</dbReference>
<evidence type="ECO:0000313" key="2">
    <source>
        <dbReference type="EMBL" id="RGO50123.1"/>
    </source>
</evidence>
<dbReference type="Proteomes" id="UP000261055">
    <property type="component" value="Unassembled WGS sequence"/>
</dbReference>
<reference evidence="2 3" key="1">
    <citation type="submission" date="2018-08" db="EMBL/GenBank/DDBJ databases">
        <title>A genome reference for cultivated species of the human gut microbiota.</title>
        <authorList>
            <person name="Zou Y."/>
            <person name="Xue W."/>
            <person name="Luo G."/>
        </authorList>
    </citation>
    <scope>NUCLEOTIDE SEQUENCE [LARGE SCALE GENOMIC DNA]</scope>
    <source>
        <strain evidence="2 3">OM02-12</strain>
    </source>
</reference>
<dbReference type="Gene3D" id="3.60.15.10">
    <property type="entry name" value="Ribonuclease Z/Hydroxyacylglutathione hydrolase-like"/>
    <property type="match status" value="1"/>
</dbReference>
<dbReference type="SMART" id="SM00849">
    <property type="entry name" value="Lactamase_B"/>
    <property type="match status" value="1"/>
</dbReference>
<dbReference type="RefSeq" id="WP_021840051.1">
    <property type="nucleotide sequence ID" value="NZ_QSVQ01000010.1"/>
</dbReference>
<proteinExistence type="predicted"/>
<dbReference type="SUPFAM" id="SSF56281">
    <property type="entry name" value="Metallo-hydrolase/oxidoreductase"/>
    <property type="match status" value="1"/>
</dbReference>
<dbReference type="AlphaFoldDB" id="A0A3E5GT69"/>
<dbReference type="InterPro" id="IPR036866">
    <property type="entry name" value="RibonucZ/Hydroxyglut_hydro"/>
</dbReference>
<protein>
    <submittedName>
        <fullName evidence="2">MBL fold metallo-hydrolase</fullName>
    </submittedName>
</protein>
<accession>A0A3E5GT69</accession>
<evidence type="ECO:0000313" key="3">
    <source>
        <dbReference type="Proteomes" id="UP000261055"/>
    </source>
</evidence>
<dbReference type="EMBL" id="QSVQ01000010">
    <property type="protein sequence ID" value="RGO50123.1"/>
    <property type="molecule type" value="Genomic_DNA"/>
</dbReference>
<evidence type="ECO:0000259" key="1">
    <source>
        <dbReference type="SMART" id="SM00849"/>
    </source>
</evidence>
<sequence>MRLNKKVSLVASGDMALSMTHPCDCNAYLIDCGTESVLIDTGTGLDNERVICELKKDMASPLTHILVTHHHADHIGGLNEIREYFHAQVVTSFLEKESIEKADETVTGLEAARNAGYYPSDYGIKSAVVDKVVKAGEHMKIGDEEICVFDATGHSLGGVCYYFPKDKMVFVGDLIMHGGYINLQNIPGANLQKYAESVIALEKLEVEQFYSGHGNFSLNRGKIHIEKAAKAFRNLGVPPNFV</sequence>
<dbReference type="InterPro" id="IPR050662">
    <property type="entry name" value="Sec-metab_biosynth-thioest"/>
</dbReference>
<dbReference type="Pfam" id="PF00753">
    <property type="entry name" value="Lactamase_B"/>
    <property type="match status" value="1"/>
</dbReference>
<comment type="caution">
    <text evidence="2">The sequence shown here is derived from an EMBL/GenBank/DDBJ whole genome shotgun (WGS) entry which is preliminary data.</text>
</comment>
<dbReference type="PANTHER" id="PTHR23131">
    <property type="entry name" value="ENDORIBONUCLEASE LACTB2"/>
    <property type="match status" value="1"/>
</dbReference>
<gene>
    <name evidence="2" type="ORF">DXB12_09695</name>
</gene>
<name>A0A3E5GT69_9FIRM</name>
<organism evidence="2 3">
    <name type="scientific">Dorea formicigenerans</name>
    <dbReference type="NCBI Taxonomy" id="39486"/>
    <lineage>
        <taxon>Bacteria</taxon>
        <taxon>Bacillati</taxon>
        <taxon>Bacillota</taxon>
        <taxon>Clostridia</taxon>
        <taxon>Lachnospirales</taxon>
        <taxon>Lachnospiraceae</taxon>
        <taxon>Dorea</taxon>
    </lineage>
</organism>
<keyword evidence="2" id="KW-0378">Hydrolase</keyword>
<dbReference type="PANTHER" id="PTHR23131:SF0">
    <property type="entry name" value="ENDORIBONUCLEASE LACTB2"/>
    <property type="match status" value="1"/>
</dbReference>
<keyword evidence="3" id="KW-1185">Reference proteome</keyword>